<dbReference type="Proteomes" id="UP000807353">
    <property type="component" value="Unassembled WGS sequence"/>
</dbReference>
<evidence type="ECO:0000256" key="18">
    <source>
        <dbReference type="ARBA" id="ARBA00059243"/>
    </source>
</evidence>
<dbReference type="AlphaFoldDB" id="A0A9P6CGY0"/>
<dbReference type="Gene3D" id="3.40.50.12610">
    <property type="match status" value="1"/>
</dbReference>
<evidence type="ECO:0000256" key="14">
    <source>
        <dbReference type="ARBA" id="ARBA00023136"/>
    </source>
</evidence>
<comment type="subcellular location">
    <subcellularLocation>
        <location evidence="3">Endoplasmic reticulum membrane</location>
        <topology evidence="3">Multi-pass membrane protein</topology>
    </subcellularLocation>
</comment>
<keyword evidence="9 21" id="KW-0812">Transmembrane</keyword>
<sequence length="780" mass="86570">MPEAYPLPSNLSSATVTNTASLLRIVTLALISGAAIASRLFAVINFESIIHEFDPWFNYRATRVLATKGFYEFWNWFDPTAWYPLGRVVGGTVYPGLMATSGVIYNLLHALNLPVDIRNVCVLLAPGFSALTAWATYMFTKEMKDPSAGLLAAAFIGIVPGYISRSVAGSYDNEAIAIFLLMFTFYCWIKALKQGSALFGTVAAVFYFYMVAAWGGYVFITNMIPLHALVLILMGRFSNRLYAAYSSWYAIGTLASMQVPFVGFQPVKTSEHMAALAVFGLLQIVAFAQLVRSHVSSQQFQKLLFIGVVAIGILGAAAFGIMTLKGWIAPWTGRFYSLWDTGYAKKYIPIIASVSEHQPTAWPSFFMDLQFLIFLFPAGVVVCFRQLRDEHLFVIIYAVMASYFAGVMVRLMLTLTPVVCVASAVALSTLLDTYIDPTEPEINDDTVSESGASTASAPAPGANGTSHPTTPKKTKKAVPPPQSTSALGQIIAASRSSNNKPRPKGIFGADTRLMVVFNAMCLLAFFVFHCTWVTSSAYSSPSVVLASTNPDGSQHIIDDFREAYYWLRQNTQEDSVVLSWWDYGYQIAGMADRPTLVDNNTWNNTHIATVGKVMASSEEVAYPILRKHDVQYILVIFGGLLGYSGDDINKFLWMVRIAQGIWPDEVQEPSFFTPRGEYKVDDQASPTMRNSMMYKMSYYRFAELFGGNAATDRVRQQQLPKVGPTLDYVDEAFTSENWIVRIYEVKKEDPLGRDHKSANAFSQGKKRKRTKPAQRRRAIL</sequence>
<keyword evidence="13 21" id="KW-1133">Transmembrane helix</keyword>
<evidence type="ECO:0000256" key="16">
    <source>
        <dbReference type="ARBA" id="ARBA00023211"/>
    </source>
</evidence>
<feature type="domain" description="Oligosaccharyl transferase STT3 N-terminal" evidence="22">
    <location>
        <begin position="23"/>
        <end position="422"/>
    </location>
</feature>
<evidence type="ECO:0000256" key="4">
    <source>
        <dbReference type="ARBA" id="ARBA00004922"/>
    </source>
</evidence>
<feature type="region of interest" description="Disordered" evidence="20">
    <location>
        <begin position="753"/>
        <end position="780"/>
    </location>
</feature>
<dbReference type="Pfam" id="PF21436">
    <property type="entry name" value="STT3-PglB_core"/>
    <property type="match status" value="1"/>
</dbReference>
<dbReference type="InterPro" id="IPR048307">
    <property type="entry name" value="STT3_N"/>
</dbReference>
<keyword evidence="10" id="KW-0479">Metal-binding</keyword>
<feature type="transmembrane region" description="Helical" evidence="21">
    <location>
        <begin position="175"/>
        <end position="191"/>
    </location>
</feature>
<evidence type="ECO:0000256" key="9">
    <source>
        <dbReference type="ARBA" id="ARBA00022692"/>
    </source>
</evidence>
<keyword evidence="25" id="KW-1185">Reference proteome</keyword>
<keyword evidence="8 24" id="KW-0808">Transferase</keyword>
<feature type="compositionally biased region" description="Basic residues" evidence="20">
    <location>
        <begin position="764"/>
        <end position="780"/>
    </location>
</feature>
<keyword evidence="15" id="KW-0325">Glycoprotein</keyword>
<evidence type="ECO:0000256" key="21">
    <source>
        <dbReference type="SAM" id="Phobius"/>
    </source>
</evidence>
<evidence type="ECO:0000256" key="8">
    <source>
        <dbReference type="ARBA" id="ARBA00022679"/>
    </source>
</evidence>
<evidence type="ECO:0000256" key="20">
    <source>
        <dbReference type="SAM" id="MobiDB-lite"/>
    </source>
</evidence>
<comment type="function">
    <text evidence="18">Catalytic subunit of the oligosaccharyl transferase (OST) complex that catalyzes the initial transfer of a defined glycan (Glc(3)Man(9)GlcNAc(2) in eukaryotes) from the lipid carrier dolichol-pyrophosphate to an asparagine residue within an Asn-X-Ser/Thr consensus motif in nascent polypeptide chains, the first step in protein N-glycosylation. N-glycosylation occurs cotranslationally and the complex associates with the Sec61 complex at the channel-forming translocon complex that mediates protein translocation across the endoplasmic reticulum (ER). All subunits are required for a maximal enzyme activity. This subunit contains the active site and the acceptor peptide and donor lipid-linked oligosaccharide (LLO) binding pockets.</text>
</comment>
<evidence type="ECO:0000256" key="7">
    <source>
        <dbReference type="ARBA" id="ARBA00022676"/>
    </source>
</evidence>
<dbReference type="GO" id="GO:0004579">
    <property type="term" value="F:dolichyl-diphosphooligosaccharide-protein glycotransferase activity"/>
    <property type="evidence" value="ECO:0007669"/>
    <property type="project" value="UniProtKB-EC"/>
</dbReference>
<dbReference type="EC" id="2.4.99.18" evidence="6"/>
<evidence type="ECO:0000313" key="24">
    <source>
        <dbReference type="EMBL" id="KAF9465592.1"/>
    </source>
</evidence>
<proteinExistence type="inferred from homology"/>
<comment type="catalytic activity">
    <reaction evidence="17">
        <text>a di-trans,poly-cis-dolichyl diphosphooligosaccharide + L-asparaginyl-[protein] = N(4)-(oligosaccharide-(1-&gt;4)-N-acetyl-beta-D-glucosaminyl-(1-&gt;4)-N-acetyl-beta-D-glucosaminyl)-L-asparaginyl-[protein] + a di-trans,poly-cis-dolichyl diphosphate + H(+)</text>
        <dbReference type="Rhea" id="RHEA:22980"/>
        <dbReference type="Rhea" id="RHEA-COMP:12804"/>
        <dbReference type="Rhea" id="RHEA-COMP:12805"/>
        <dbReference type="Rhea" id="RHEA-COMP:19506"/>
        <dbReference type="Rhea" id="RHEA-COMP:19509"/>
        <dbReference type="ChEBI" id="CHEBI:15378"/>
        <dbReference type="ChEBI" id="CHEBI:50347"/>
        <dbReference type="ChEBI" id="CHEBI:57497"/>
        <dbReference type="ChEBI" id="CHEBI:57570"/>
        <dbReference type="ChEBI" id="CHEBI:132529"/>
        <dbReference type="EC" id="2.4.99.18"/>
    </reaction>
</comment>
<feature type="compositionally biased region" description="Low complexity" evidence="20">
    <location>
        <begin position="448"/>
        <end position="469"/>
    </location>
</feature>
<keyword evidence="16" id="KW-0464">Manganese</keyword>
<evidence type="ECO:0000256" key="3">
    <source>
        <dbReference type="ARBA" id="ARBA00004477"/>
    </source>
</evidence>
<keyword evidence="14 21" id="KW-0472">Membrane</keyword>
<dbReference type="GO" id="GO:0046872">
    <property type="term" value="F:metal ion binding"/>
    <property type="evidence" value="ECO:0007669"/>
    <property type="project" value="UniProtKB-KW"/>
</dbReference>
<comment type="similarity">
    <text evidence="5">Belongs to the STT3 family.</text>
</comment>
<feature type="transmembrane region" description="Helical" evidence="21">
    <location>
        <begin position="391"/>
        <end position="409"/>
    </location>
</feature>
<evidence type="ECO:0000256" key="15">
    <source>
        <dbReference type="ARBA" id="ARBA00023180"/>
    </source>
</evidence>
<feature type="region of interest" description="Disordered" evidence="20">
    <location>
        <begin position="442"/>
        <end position="483"/>
    </location>
</feature>
<evidence type="ECO:0000256" key="6">
    <source>
        <dbReference type="ARBA" id="ARBA00012605"/>
    </source>
</evidence>
<organism evidence="24 25">
    <name type="scientific">Collybia nuda</name>
    <dbReference type="NCBI Taxonomy" id="64659"/>
    <lineage>
        <taxon>Eukaryota</taxon>
        <taxon>Fungi</taxon>
        <taxon>Dikarya</taxon>
        <taxon>Basidiomycota</taxon>
        <taxon>Agaricomycotina</taxon>
        <taxon>Agaricomycetes</taxon>
        <taxon>Agaricomycetidae</taxon>
        <taxon>Agaricales</taxon>
        <taxon>Tricholomatineae</taxon>
        <taxon>Clitocybaceae</taxon>
        <taxon>Collybia</taxon>
    </lineage>
</organism>
<dbReference type="GO" id="GO:0018279">
    <property type="term" value="P:protein N-linked glycosylation via asparagine"/>
    <property type="evidence" value="ECO:0007669"/>
    <property type="project" value="TreeGrafter"/>
</dbReference>
<feature type="transmembrane region" description="Helical" evidence="21">
    <location>
        <begin position="120"/>
        <end position="140"/>
    </location>
</feature>
<evidence type="ECO:0000313" key="25">
    <source>
        <dbReference type="Proteomes" id="UP000807353"/>
    </source>
</evidence>
<keyword evidence="12" id="KW-0460">Magnesium</keyword>
<feature type="transmembrane region" description="Helical" evidence="21">
    <location>
        <begin position="21"/>
        <end position="44"/>
    </location>
</feature>
<dbReference type="OrthoDB" id="10261066at2759"/>
<feature type="transmembrane region" description="Helical" evidence="21">
    <location>
        <begin position="241"/>
        <end position="261"/>
    </location>
</feature>
<dbReference type="GO" id="GO:0008250">
    <property type="term" value="C:oligosaccharyltransferase complex"/>
    <property type="evidence" value="ECO:0007669"/>
    <property type="project" value="UniProtKB-ARBA"/>
</dbReference>
<evidence type="ECO:0000256" key="2">
    <source>
        <dbReference type="ARBA" id="ARBA00001946"/>
    </source>
</evidence>
<evidence type="ECO:0000256" key="10">
    <source>
        <dbReference type="ARBA" id="ARBA00022723"/>
    </source>
</evidence>
<dbReference type="FunFam" id="3.40.50.12610:FF:000001">
    <property type="entry name" value="Dolichyl-diphosphooligosaccharide--protein glycosyltransferase subunit STT3B"/>
    <property type="match status" value="1"/>
</dbReference>
<accession>A0A9P6CGY0</accession>
<reference evidence="24" key="1">
    <citation type="submission" date="2020-11" db="EMBL/GenBank/DDBJ databases">
        <authorList>
            <consortium name="DOE Joint Genome Institute"/>
            <person name="Ahrendt S."/>
            <person name="Riley R."/>
            <person name="Andreopoulos W."/>
            <person name="Labutti K."/>
            <person name="Pangilinan J."/>
            <person name="Ruiz-Duenas F.J."/>
            <person name="Barrasa J.M."/>
            <person name="Sanchez-Garcia M."/>
            <person name="Camarero S."/>
            <person name="Miyauchi S."/>
            <person name="Serrano A."/>
            <person name="Linde D."/>
            <person name="Babiker R."/>
            <person name="Drula E."/>
            <person name="Ayuso-Fernandez I."/>
            <person name="Pacheco R."/>
            <person name="Padilla G."/>
            <person name="Ferreira P."/>
            <person name="Barriuso J."/>
            <person name="Kellner H."/>
            <person name="Castanera R."/>
            <person name="Alfaro M."/>
            <person name="Ramirez L."/>
            <person name="Pisabarro A.G."/>
            <person name="Kuo A."/>
            <person name="Tritt A."/>
            <person name="Lipzen A."/>
            <person name="He G."/>
            <person name="Yan M."/>
            <person name="Ng V."/>
            <person name="Cullen D."/>
            <person name="Martin F."/>
            <person name="Rosso M.-N."/>
            <person name="Henrissat B."/>
            <person name="Hibbett D."/>
            <person name="Martinez A.T."/>
            <person name="Grigoriev I.V."/>
        </authorList>
    </citation>
    <scope>NUCLEOTIDE SEQUENCE</scope>
    <source>
        <strain evidence="24">CBS 247.69</strain>
    </source>
</reference>
<evidence type="ECO:0000259" key="23">
    <source>
        <dbReference type="Pfam" id="PF21436"/>
    </source>
</evidence>
<comment type="pathway">
    <text evidence="4">Protein modification; protein glycosylation.</text>
</comment>
<keyword evidence="11" id="KW-0256">Endoplasmic reticulum</keyword>
<dbReference type="InterPro" id="IPR003674">
    <property type="entry name" value="Oligo_trans_STT3"/>
</dbReference>
<name>A0A9P6CGY0_9AGAR</name>
<comment type="caution">
    <text evidence="24">The sequence shown here is derived from an EMBL/GenBank/DDBJ whole genome shotgun (WGS) entry which is preliminary data.</text>
</comment>
<feature type="transmembrane region" description="Helical" evidence="21">
    <location>
        <begin position="88"/>
        <end position="108"/>
    </location>
</feature>
<dbReference type="PANTHER" id="PTHR13872:SF1">
    <property type="entry name" value="DOLICHYL-DIPHOSPHOOLIGOSACCHARIDE--PROTEIN GLYCOSYLTRANSFERASE SUBUNIT STT3B"/>
    <property type="match status" value="1"/>
</dbReference>
<dbReference type="InterPro" id="IPR048999">
    <property type="entry name" value="STT3-PglB_core"/>
</dbReference>
<comment type="cofactor">
    <cofactor evidence="2">
        <name>Mg(2+)</name>
        <dbReference type="ChEBI" id="CHEBI:18420"/>
    </cofactor>
</comment>
<feature type="domain" description="STT3/PglB/AglB core" evidence="23">
    <location>
        <begin position="574"/>
        <end position="625"/>
    </location>
</feature>
<evidence type="ECO:0000256" key="1">
    <source>
        <dbReference type="ARBA" id="ARBA00001936"/>
    </source>
</evidence>
<evidence type="ECO:0000256" key="12">
    <source>
        <dbReference type="ARBA" id="ARBA00022842"/>
    </source>
</evidence>
<protein>
    <recommendedName>
        <fullName evidence="19">Dolichyl-diphosphooligosaccharide--protein glycosyltransferase subunit STT3</fullName>
        <ecNumber evidence="6">2.4.99.18</ecNumber>
    </recommendedName>
</protein>
<evidence type="ECO:0000256" key="19">
    <source>
        <dbReference type="ARBA" id="ARBA00067960"/>
    </source>
</evidence>
<dbReference type="PANTHER" id="PTHR13872">
    <property type="entry name" value="DOLICHYL-DIPHOSPHOOLIGOSACCHARIDE--PROTEIN GLYCOSYLTRANSFERASE SUBUNIT"/>
    <property type="match status" value="1"/>
</dbReference>
<feature type="transmembrane region" description="Helical" evidence="21">
    <location>
        <begin position="146"/>
        <end position="163"/>
    </location>
</feature>
<dbReference type="Pfam" id="PF02516">
    <property type="entry name" value="STT3"/>
    <property type="match status" value="1"/>
</dbReference>
<evidence type="ECO:0000259" key="22">
    <source>
        <dbReference type="Pfam" id="PF02516"/>
    </source>
</evidence>
<evidence type="ECO:0000256" key="11">
    <source>
        <dbReference type="ARBA" id="ARBA00022824"/>
    </source>
</evidence>
<evidence type="ECO:0000256" key="13">
    <source>
        <dbReference type="ARBA" id="ARBA00022989"/>
    </source>
</evidence>
<dbReference type="EMBL" id="MU150246">
    <property type="protein sequence ID" value="KAF9465592.1"/>
    <property type="molecule type" value="Genomic_DNA"/>
</dbReference>
<feature type="transmembrane region" description="Helical" evidence="21">
    <location>
        <begin position="273"/>
        <end position="291"/>
    </location>
</feature>
<keyword evidence="7" id="KW-0328">Glycosyltransferase</keyword>
<dbReference type="GO" id="GO:0043687">
    <property type="term" value="P:post-translational protein modification"/>
    <property type="evidence" value="ECO:0007669"/>
    <property type="project" value="TreeGrafter"/>
</dbReference>
<feature type="transmembrane region" description="Helical" evidence="21">
    <location>
        <begin position="365"/>
        <end position="384"/>
    </location>
</feature>
<evidence type="ECO:0000256" key="5">
    <source>
        <dbReference type="ARBA" id="ARBA00010810"/>
    </source>
</evidence>
<gene>
    <name evidence="24" type="ORF">BDZ94DRAFT_1214412</name>
</gene>
<comment type="cofactor">
    <cofactor evidence="1">
        <name>Mn(2+)</name>
        <dbReference type="ChEBI" id="CHEBI:29035"/>
    </cofactor>
</comment>
<feature type="transmembrane region" description="Helical" evidence="21">
    <location>
        <begin position="303"/>
        <end position="328"/>
    </location>
</feature>
<evidence type="ECO:0000256" key="17">
    <source>
        <dbReference type="ARBA" id="ARBA00048829"/>
    </source>
</evidence>